<gene>
    <name evidence="1" type="ORF">D7X32_43760</name>
</gene>
<reference evidence="2" key="1">
    <citation type="submission" date="2018-09" db="EMBL/GenBank/DDBJ databases">
        <authorList>
            <person name="Livingstone P.G."/>
            <person name="Whitworth D.E."/>
        </authorList>
    </citation>
    <scope>NUCLEOTIDE SEQUENCE [LARGE SCALE GENOMIC DNA]</scope>
    <source>
        <strain evidence="2">CA043D</strain>
    </source>
</reference>
<dbReference type="Proteomes" id="UP000268313">
    <property type="component" value="Unassembled WGS sequence"/>
</dbReference>
<comment type="caution">
    <text evidence="1">The sequence shown here is derived from an EMBL/GenBank/DDBJ whole genome shotgun (WGS) entry which is preliminary data.</text>
</comment>
<protein>
    <submittedName>
        <fullName evidence="1">Uncharacterized protein</fullName>
    </submittedName>
</protein>
<evidence type="ECO:0000313" key="2">
    <source>
        <dbReference type="Proteomes" id="UP000268313"/>
    </source>
</evidence>
<sequence>MRCEHCGSTRLGDAFTYDGKPSPHASRIASAAVRAKYSGPWPTCRHGIAALADCVDKPIPPACYPHLISDTTS</sequence>
<accession>A0A3A8JCF0</accession>
<evidence type="ECO:0000313" key="1">
    <source>
        <dbReference type="EMBL" id="RKG93359.1"/>
    </source>
</evidence>
<proteinExistence type="predicted"/>
<dbReference type="EMBL" id="RAWE01000406">
    <property type="protein sequence ID" value="RKG93359.1"/>
    <property type="molecule type" value="Genomic_DNA"/>
</dbReference>
<name>A0A3A8JCF0_9BACT</name>
<dbReference type="AlphaFoldDB" id="A0A3A8JCF0"/>
<organism evidence="1 2">
    <name type="scientific">Corallococcus carmarthensis</name>
    <dbReference type="NCBI Taxonomy" id="2316728"/>
    <lineage>
        <taxon>Bacteria</taxon>
        <taxon>Pseudomonadati</taxon>
        <taxon>Myxococcota</taxon>
        <taxon>Myxococcia</taxon>
        <taxon>Myxococcales</taxon>
        <taxon>Cystobacterineae</taxon>
        <taxon>Myxococcaceae</taxon>
        <taxon>Corallococcus</taxon>
    </lineage>
</organism>
<keyword evidence="2" id="KW-1185">Reference proteome</keyword>